<reference evidence="8 9" key="1">
    <citation type="submission" date="2018-05" db="EMBL/GenBank/DDBJ databases">
        <title>Mucilaginibacter hurinus sp. nov., isolated from briquette warehouse soil.</title>
        <authorList>
            <person name="Choi L."/>
        </authorList>
    </citation>
    <scope>NUCLEOTIDE SEQUENCE [LARGE SCALE GENOMIC DNA]</scope>
    <source>
        <strain evidence="8 9">ZR32</strain>
    </source>
</reference>
<dbReference type="InterPro" id="IPR003661">
    <property type="entry name" value="HisK_dim/P_dom"/>
</dbReference>
<sequence>MSDHFLKTIAKKSRADFRCYYTLQNLKAVKTLCIIFWGLNLSLRLLLSLFPKNITRIHNFPEFNLTNWIFVVVAPIFYVATYFLYKEIKKTHKATFIMSVNVVAFAFFIIVSGMISSFLATYIPSDNPITFMIALTVIGAVCVFEYSETWLLTLLSGIIFTFVLLKLSSDPTEILYNELIAAILLTGFFFISRYNYSYRANHFLQLVEISQKNIEIEKASNFKNEVLGMVAHDLRNPIGAVETIAMLMELDDVDENTQENLTMIKASCVKARSIINDLLEVARNENASFETQKTEVNMLLKSIVNTWRVAKKLPNNIIFKSEQDPAYVFLNTEKFHRVIDNLVSNASKFSKETDPIEVLLSKEDNRIVIEVKDYGMGIPANMLPRIFDRFSAAGRAGIRGEQSTGLGLSIVHQIVEKHKGRIEVESEVGKGSVFRMYLPEADEVF</sequence>
<dbReference type="InterPro" id="IPR036097">
    <property type="entry name" value="HisK_dim/P_sf"/>
</dbReference>
<evidence type="ECO:0000259" key="7">
    <source>
        <dbReference type="PROSITE" id="PS50109"/>
    </source>
</evidence>
<protein>
    <recommendedName>
        <fullName evidence="2">histidine kinase</fullName>
        <ecNumber evidence="2">2.7.13.3</ecNumber>
    </recommendedName>
</protein>
<evidence type="ECO:0000256" key="3">
    <source>
        <dbReference type="ARBA" id="ARBA00022553"/>
    </source>
</evidence>
<comment type="catalytic activity">
    <reaction evidence="1">
        <text>ATP + protein L-histidine = ADP + protein N-phospho-L-histidine.</text>
        <dbReference type="EC" id="2.7.13.3"/>
    </reaction>
</comment>
<dbReference type="SMART" id="SM00387">
    <property type="entry name" value="HATPase_c"/>
    <property type="match status" value="1"/>
</dbReference>
<evidence type="ECO:0000256" key="2">
    <source>
        <dbReference type="ARBA" id="ARBA00012438"/>
    </source>
</evidence>
<dbReference type="InterPro" id="IPR003594">
    <property type="entry name" value="HATPase_dom"/>
</dbReference>
<dbReference type="Proteomes" id="UP000253209">
    <property type="component" value="Unassembled WGS sequence"/>
</dbReference>
<dbReference type="EMBL" id="QGDC01000002">
    <property type="protein sequence ID" value="RCH56123.1"/>
    <property type="molecule type" value="Genomic_DNA"/>
</dbReference>
<dbReference type="Gene3D" id="3.30.565.10">
    <property type="entry name" value="Histidine kinase-like ATPase, C-terminal domain"/>
    <property type="match status" value="1"/>
</dbReference>
<evidence type="ECO:0000256" key="4">
    <source>
        <dbReference type="ARBA" id="ARBA00022679"/>
    </source>
</evidence>
<feature type="transmembrane region" description="Helical" evidence="6">
    <location>
        <begin position="67"/>
        <end position="85"/>
    </location>
</feature>
<feature type="transmembrane region" description="Helical" evidence="6">
    <location>
        <begin position="174"/>
        <end position="191"/>
    </location>
</feature>
<dbReference type="PRINTS" id="PR00344">
    <property type="entry name" value="BCTRLSENSOR"/>
</dbReference>
<comment type="caution">
    <text evidence="8">The sequence shown here is derived from an EMBL/GenBank/DDBJ whole genome shotgun (WGS) entry which is preliminary data.</text>
</comment>
<dbReference type="Gene3D" id="1.10.287.130">
    <property type="match status" value="1"/>
</dbReference>
<evidence type="ECO:0000256" key="5">
    <source>
        <dbReference type="ARBA" id="ARBA00022777"/>
    </source>
</evidence>
<dbReference type="AlphaFoldDB" id="A0A367GTT8"/>
<feature type="transmembrane region" description="Helical" evidence="6">
    <location>
        <begin position="129"/>
        <end position="146"/>
    </location>
</feature>
<name>A0A367GTT8_9SPHI</name>
<keyword evidence="3" id="KW-0597">Phosphoprotein</keyword>
<dbReference type="EC" id="2.7.13.3" evidence="2"/>
<dbReference type="SMART" id="SM00388">
    <property type="entry name" value="HisKA"/>
    <property type="match status" value="1"/>
</dbReference>
<evidence type="ECO:0000313" key="8">
    <source>
        <dbReference type="EMBL" id="RCH56123.1"/>
    </source>
</evidence>
<evidence type="ECO:0000313" key="9">
    <source>
        <dbReference type="Proteomes" id="UP000253209"/>
    </source>
</evidence>
<dbReference type="InterPro" id="IPR004358">
    <property type="entry name" value="Sig_transdc_His_kin-like_C"/>
</dbReference>
<dbReference type="InterPro" id="IPR036890">
    <property type="entry name" value="HATPase_C_sf"/>
</dbReference>
<dbReference type="Pfam" id="PF00512">
    <property type="entry name" value="HisKA"/>
    <property type="match status" value="1"/>
</dbReference>
<dbReference type="FunFam" id="3.30.565.10:FF:000006">
    <property type="entry name" value="Sensor histidine kinase WalK"/>
    <property type="match status" value="1"/>
</dbReference>
<evidence type="ECO:0000256" key="6">
    <source>
        <dbReference type="SAM" id="Phobius"/>
    </source>
</evidence>
<evidence type="ECO:0000256" key="1">
    <source>
        <dbReference type="ARBA" id="ARBA00000085"/>
    </source>
</evidence>
<keyword evidence="6" id="KW-0472">Membrane</keyword>
<feature type="transmembrane region" description="Helical" evidence="6">
    <location>
        <begin position="28"/>
        <end position="47"/>
    </location>
</feature>
<keyword evidence="4" id="KW-0808">Transferase</keyword>
<keyword evidence="6" id="KW-1133">Transmembrane helix</keyword>
<dbReference type="SUPFAM" id="SSF47384">
    <property type="entry name" value="Homodimeric domain of signal transducing histidine kinase"/>
    <property type="match status" value="1"/>
</dbReference>
<feature type="transmembrane region" description="Helical" evidence="6">
    <location>
        <begin position="151"/>
        <end position="168"/>
    </location>
</feature>
<keyword evidence="5" id="KW-0418">Kinase</keyword>
<dbReference type="SUPFAM" id="SSF55874">
    <property type="entry name" value="ATPase domain of HSP90 chaperone/DNA topoisomerase II/histidine kinase"/>
    <property type="match status" value="1"/>
</dbReference>
<gene>
    <name evidence="8" type="ORF">DJ568_05090</name>
</gene>
<dbReference type="InterPro" id="IPR005467">
    <property type="entry name" value="His_kinase_dom"/>
</dbReference>
<dbReference type="Pfam" id="PF02518">
    <property type="entry name" value="HATPase_c"/>
    <property type="match status" value="1"/>
</dbReference>
<feature type="transmembrane region" description="Helical" evidence="6">
    <location>
        <begin position="97"/>
        <end position="123"/>
    </location>
</feature>
<organism evidence="8 9">
    <name type="scientific">Mucilaginibacter hurinus</name>
    <dbReference type="NCBI Taxonomy" id="2201324"/>
    <lineage>
        <taxon>Bacteria</taxon>
        <taxon>Pseudomonadati</taxon>
        <taxon>Bacteroidota</taxon>
        <taxon>Sphingobacteriia</taxon>
        <taxon>Sphingobacteriales</taxon>
        <taxon>Sphingobacteriaceae</taxon>
        <taxon>Mucilaginibacter</taxon>
    </lineage>
</organism>
<dbReference type="PROSITE" id="PS50109">
    <property type="entry name" value="HIS_KIN"/>
    <property type="match status" value="1"/>
</dbReference>
<dbReference type="GO" id="GO:0000155">
    <property type="term" value="F:phosphorelay sensor kinase activity"/>
    <property type="evidence" value="ECO:0007669"/>
    <property type="project" value="InterPro"/>
</dbReference>
<feature type="domain" description="Histidine kinase" evidence="7">
    <location>
        <begin position="229"/>
        <end position="442"/>
    </location>
</feature>
<proteinExistence type="predicted"/>
<keyword evidence="9" id="KW-1185">Reference proteome</keyword>
<dbReference type="PANTHER" id="PTHR43547">
    <property type="entry name" value="TWO-COMPONENT HISTIDINE KINASE"/>
    <property type="match status" value="1"/>
</dbReference>
<accession>A0A367GTT8</accession>
<dbReference type="PANTHER" id="PTHR43547:SF2">
    <property type="entry name" value="HYBRID SIGNAL TRANSDUCTION HISTIDINE KINASE C"/>
    <property type="match status" value="1"/>
</dbReference>
<keyword evidence="6" id="KW-0812">Transmembrane</keyword>
<dbReference type="CDD" id="cd00082">
    <property type="entry name" value="HisKA"/>
    <property type="match status" value="1"/>
</dbReference>